<reference evidence="2 3" key="1">
    <citation type="journal article" date="2012" name="Genome Biol.">
        <title>The genome of the polar eukaryotic microalga coccomyxa subellipsoidea reveals traits of cold adaptation.</title>
        <authorList>
            <person name="Blanc G."/>
            <person name="Agarkova I."/>
            <person name="Grimwood J."/>
            <person name="Kuo A."/>
            <person name="Brueggeman A."/>
            <person name="Dunigan D."/>
            <person name="Gurnon J."/>
            <person name="Ladunga I."/>
            <person name="Lindquist E."/>
            <person name="Lucas S."/>
            <person name="Pangilinan J."/>
            <person name="Proschold T."/>
            <person name="Salamov A."/>
            <person name="Schmutz J."/>
            <person name="Weeks D."/>
            <person name="Yamada T."/>
            <person name="Claverie J.M."/>
            <person name="Grigoriev I."/>
            <person name="Van Etten J."/>
            <person name="Lomsadze A."/>
            <person name="Borodovsky M."/>
        </authorList>
    </citation>
    <scope>NUCLEOTIDE SEQUENCE [LARGE SCALE GENOMIC DNA]</scope>
    <source>
        <strain evidence="2 3">C-169</strain>
    </source>
</reference>
<keyword evidence="3" id="KW-1185">Reference proteome</keyword>
<gene>
    <name evidence="2" type="ORF">COCSUDRAFT_33050</name>
</gene>
<organism evidence="2 3">
    <name type="scientific">Coccomyxa subellipsoidea (strain C-169)</name>
    <name type="common">Green microalga</name>
    <dbReference type="NCBI Taxonomy" id="574566"/>
    <lineage>
        <taxon>Eukaryota</taxon>
        <taxon>Viridiplantae</taxon>
        <taxon>Chlorophyta</taxon>
        <taxon>core chlorophytes</taxon>
        <taxon>Trebouxiophyceae</taxon>
        <taxon>Trebouxiophyceae incertae sedis</taxon>
        <taxon>Coccomyxaceae</taxon>
        <taxon>Coccomyxa</taxon>
        <taxon>Coccomyxa subellipsoidea</taxon>
    </lineage>
</organism>
<dbReference type="RefSeq" id="XP_005647884.1">
    <property type="nucleotide sequence ID" value="XM_005647827.1"/>
</dbReference>
<dbReference type="AlphaFoldDB" id="I0YY71"/>
<dbReference type="PANTHER" id="PTHR31385">
    <property type="entry name" value="PUTATIVE (DUF220)-RELATED"/>
    <property type="match status" value="1"/>
</dbReference>
<dbReference type="InterPro" id="IPR005031">
    <property type="entry name" value="COQ10_START"/>
</dbReference>
<accession>I0YY71</accession>
<dbReference type="eggNOG" id="ENOG502SAII">
    <property type="taxonomic scope" value="Eukaryota"/>
</dbReference>
<protein>
    <recommendedName>
        <fullName evidence="1">Coenzyme Q-binding protein COQ10 START domain-containing protein</fullName>
    </recommendedName>
</protein>
<feature type="domain" description="Coenzyme Q-binding protein COQ10 START" evidence="1">
    <location>
        <begin position="96"/>
        <end position="211"/>
    </location>
</feature>
<name>I0YY71_COCSC</name>
<dbReference type="Pfam" id="PF03364">
    <property type="entry name" value="Polyketide_cyc"/>
    <property type="match status" value="1"/>
</dbReference>
<proteinExistence type="predicted"/>
<evidence type="ECO:0000313" key="3">
    <source>
        <dbReference type="Proteomes" id="UP000007264"/>
    </source>
</evidence>
<evidence type="ECO:0000259" key="1">
    <source>
        <dbReference type="Pfam" id="PF03364"/>
    </source>
</evidence>
<dbReference type="InterPro" id="IPR023393">
    <property type="entry name" value="START-like_dom_sf"/>
</dbReference>
<sequence>MPRLASCSGRLDNSYVHRLTSNLQRSRLTPLAPVARFLPTPGQHLSSGQASRSQQQVQVASIDAASLQDVCSLPAIDSVAHQAGRYTIGGHLETDLPRETVLGVLTDYEGLARIYSSIEESKQCIINGKKGVNQLCRWEFLVFSGTFETRLGVEEDLPRGSVVFRLVSSSFMRQFEGRWQVSDLADGSCRVEHQLSVEPVVAPPQAFAGYTQKIFVRQVERLLEDLSHELCRIQCS</sequence>
<evidence type="ECO:0000313" key="2">
    <source>
        <dbReference type="EMBL" id="EIE23340.1"/>
    </source>
</evidence>
<dbReference type="OrthoDB" id="530906at2759"/>
<dbReference type="KEGG" id="csl:COCSUDRAFT_33050"/>
<dbReference type="SUPFAM" id="SSF55961">
    <property type="entry name" value="Bet v1-like"/>
    <property type="match status" value="1"/>
</dbReference>
<dbReference type="PANTHER" id="PTHR31385:SF1">
    <property type="entry name" value="PUTATIVE (DUF220)-RELATED"/>
    <property type="match status" value="1"/>
</dbReference>
<dbReference type="EMBL" id="AGSI01000007">
    <property type="protein sequence ID" value="EIE23340.1"/>
    <property type="molecule type" value="Genomic_DNA"/>
</dbReference>
<comment type="caution">
    <text evidence="2">The sequence shown here is derived from an EMBL/GenBank/DDBJ whole genome shotgun (WGS) entry which is preliminary data.</text>
</comment>
<dbReference type="Proteomes" id="UP000007264">
    <property type="component" value="Unassembled WGS sequence"/>
</dbReference>
<dbReference type="Gene3D" id="3.30.530.20">
    <property type="match status" value="1"/>
</dbReference>
<dbReference type="GeneID" id="17041332"/>